<dbReference type="OrthoDB" id="948446at2"/>
<dbReference type="Proteomes" id="UP000001822">
    <property type="component" value="Chromosome"/>
</dbReference>
<accession>A0A6N4SWV6</accession>
<dbReference type="Pfam" id="PF14730">
    <property type="entry name" value="DUF4468"/>
    <property type="match status" value="1"/>
</dbReference>
<dbReference type="RefSeq" id="WP_011586997.1">
    <property type="nucleotide sequence ID" value="NC_008255.1"/>
</dbReference>
<evidence type="ECO:0000313" key="4">
    <source>
        <dbReference type="Proteomes" id="UP000001822"/>
    </source>
</evidence>
<dbReference type="AlphaFoldDB" id="A0A6N4SWV6"/>
<organism evidence="3 4">
    <name type="scientific">Cytophaga hutchinsonii (strain ATCC 33406 / DSM 1761 / CIP 103989 / NBRC 15051 / NCIMB 9469 / D465)</name>
    <dbReference type="NCBI Taxonomy" id="269798"/>
    <lineage>
        <taxon>Bacteria</taxon>
        <taxon>Pseudomonadati</taxon>
        <taxon>Bacteroidota</taxon>
        <taxon>Cytophagia</taxon>
        <taxon>Cytophagales</taxon>
        <taxon>Cytophagaceae</taxon>
        <taxon>Cytophaga</taxon>
    </lineage>
</organism>
<reference evidence="3 4" key="1">
    <citation type="journal article" date="2007" name="Appl. Environ. Microbiol.">
        <title>Genome sequence of the cellulolytic gliding bacterium Cytophaga hutchinsonii.</title>
        <authorList>
            <person name="Xie G."/>
            <person name="Bruce D.C."/>
            <person name="Challacombe J.F."/>
            <person name="Chertkov O."/>
            <person name="Detter J.C."/>
            <person name="Gilna P."/>
            <person name="Han C.S."/>
            <person name="Lucas S."/>
            <person name="Misra M."/>
            <person name="Myers G.L."/>
            <person name="Richardson P."/>
            <person name="Tapia R."/>
            <person name="Thayer N."/>
            <person name="Thompson L.S."/>
            <person name="Brettin T.S."/>
            <person name="Henrissat B."/>
            <person name="Wilson D.B."/>
            <person name="McBride M.J."/>
        </authorList>
    </citation>
    <scope>NUCLEOTIDE SEQUENCE [LARGE SCALE GENOMIC DNA]</scope>
    <source>
        <strain evidence="4">ATCC 33406 / DSM 1761 / CIP 103989 / NBRC 15051 / NCIMB 9469 / D465</strain>
    </source>
</reference>
<protein>
    <recommendedName>
        <fullName evidence="2">DUF4468 domain-containing protein</fullName>
    </recommendedName>
</protein>
<feature type="chain" id="PRO_5027027394" description="DUF4468 domain-containing protein" evidence="1">
    <location>
        <begin position="22"/>
        <end position="177"/>
    </location>
</feature>
<gene>
    <name evidence="3" type="ordered locus">CHU_3659</name>
</gene>
<dbReference type="Gene3D" id="3.30.530.80">
    <property type="match status" value="1"/>
</dbReference>
<name>A0A6N4SWV6_CYTH3</name>
<proteinExistence type="predicted"/>
<dbReference type="InterPro" id="IPR027823">
    <property type="entry name" value="DUF4468"/>
</dbReference>
<evidence type="ECO:0000259" key="2">
    <source>
        <dbReference type="Pfam" id="PF14730"/>
    </source>
</evidence>
<sequence>MKYILAITFVLSSLILVNAQSALPIDPLTNKVTWQETIPLDSVTRDEMYARCKRWLAHYYKVETLAIDSEVNYTVANNANFSISLTYDFKYKSENNIAYTITLNQKEGKYRVTITDFRFYKIASGAKTQLPLEQAYAKMTSQNKTETTTQVKTEIDKVLADLKLFMVKGYVKTQDDW</sequence>
<feature type="domain" description="DUF4468" evidence="2">
    <location>
        <begin position="34"/>
        <end position="119"/>
    </location>
</feature>
<keyword evidence="4" id="KW-1185">Reference proteome</keyword>
<feature type="signal peptide" evidence="1">
    <location>
        <begin position="1"/>
        <end position="21"/>
    </location>
</feature>
<evidence type="ECO:0000256" key="1">
    <source>
        <dbReference type="SAM" id="SignalP"/>
    </source>
</evidence>
<dbReference type="CDD" id="cd12190">
    <property type="entry name" value="Bacova_04320_like"/>
    <property type="match status" value="1"/>
</dbReference>
<keyword evidence="1" id="KW-0732">Signal</keyword>
<dbReference type="EMBL" id="CP000383">
    <property type="protein sequence ID" value="ABG60892.1"/>
    <property type="molecule type" value="Genomic_DNA"/>
</dbReference>
<dbReference type="KEGG" id="chu:CHU_3659"/>
<evidence type="ECO:0000313" key="3">
    <source>
        <dbReference type="EMBL" id="ABG60892.1"/>
    </source>
</evidence>